<keyword evidence="3" id="KW-1185">Reference proteome</keyword>
<dbReference type="Gene3D" id="2.60.40.4070">
    <property type="match status" value="1"/>
</dbReference>
<organism evidence="2 3">
    <name type="scientific">Parapedobacter deserti</name>
    <dbReference type="NCBI Taxonomy" id="1912957"/>
    <lineage>
        <taxon>Bacteria</taxon>
        <taxon>Pseudomonadati</taxon>
        <taxon>Bacteroidota</taxon>
        <taxon>Sphingobacteriia</taxon>
        <taxon>Sphingobacteriales</taxon>
        <taxon>Sphingobacteriaceae</taxon>
        <taxon>Parapedobacter</taxon>
    </lineage>
</organism>
<evidence type="ECO:0000313" key="2">
    <source>
        <dbReference type="EMBL" id="MFC3198492.1"/>
    </source>
</evidence>
<protein>
    <submittedName>
        <fullName evidence="2">Gliding motility-associated C-terminal domain-containing protein</fullName>
    </submittedName>
</protein>
<dbReference type="InterPro" id="IPR001322">
    <property type="entry name" value="Lamin_tail_dom"/>
</dbReference>
<name>A0ABV7JT93_9SPHI</name>
<sequence>MKTAALPLWVIFPFILAMQTGHGPSRNNFRSFLTDEATKLVPDDTSGATFFEDFSYRFPDGWHGDVPLFTTIDARLRLAERATGPASVSIGSERLHNTVWEIGIQVHGTLSASNYMRLYMTAGQGSPTAGQYGYHLQIDGTPAGHRYGLWRQHGHTRSLILQSAVIPSQQARFRARVRVVRDTDGYWQVLTDEHDTGTFTLITDVIGNSTVKDATYTIGQHVGYFVNFSPMRRQDFILDYLLIKPFDRNADSVKPDVPQPEEILINEVLSHPRPGGVDFVELYNNSAKTVDLRHISVAHVNSRGEAGPKRKVTDIPILFHPNEYKVLTINPNILKEHYPNGDFNTFVGVTAFPNFNNENGGVVLYYEDKMIDSLFYTPAMQSPFSSSHQGVSLERQHFSWPTLAPGNFRSAATSVGGATPGYRNSTNPVEPAEDAVFLTSKTFSPDNDGFEDQLEINYHFPAAGFVATVDIYNDKGLLVKRLQRNQRMAVHGTITWDGLSDANQRLPVGVYIAVIEAYNETGIQRIYRKSFVLAARL</sequence>
<dbReference type="Proteomes" id="UP001595526">
    <property type="component" value="Unassembled WGS sequence"/>
</dbReference>
<feature type="domain" description="LTD" evidence="1">
    <location>
        <begin position="257"/>
        <end position="402"/>
    </location>
</feature>
<reference evidence="3" key="1">
    <citation type="journal article" date="2019" name="Int. J. Syst. Evol. Microbiol.">
        <title>The Global Catalogue of Microorganisms (GCM) 10K type strain sequencing project: providing services to taxonomists for standard genome sequencing and annotation.</title>
        <authorList>
            <consortium name="The Broad Institute Genomics Platform"/>
            <consortium name="The Broad Institute Genome Sequencing Center for Infectious Disease"/>
            <person name="Wu L."/>
            <person name="Ma J."/>
        </authorList>
    </citation>
    <scope>NUCLEOTIDE SEQUENCE [LARGE SCALE GENOMIC DNA]</scope>
    <source>
        <strain evidence="3">KCTC 52416</strain>
    </source>
</reference>
<gene>
    <name evidence="2" type="ORF">ACFOET_12780</name>
</gene>
<dbReference type="Pfam" id="PF13585">
    <property type="entry name" value="CHU_C"/>
    <property type="match status" value="1"/>
</dbReference>
<dbReference type="EMBL" id="JBHRTA010000037">
    <property type="protein sequence ID" value="MFC3198492.1"/>
    <property type="molecule type" value="Genomic_DNA"/>
</dbReference>
<proteinExistence type="predicted"/>
<dbReference type="RefSeq" id="WP_379023192.1">
    <property type="nucleotide sequence ID" value="NZ_JBHRTA010000037.1"/>
</dbReference>
<evidence type="ECO:0000259" key="1">
    <source>
        <dbReference type="PROSITE" id="PS51841"/>
    </source>
</evidence>
<accession>A0ABV7JT93</accession>
<evidence type="ECO:0000313" key="3">
    <source>
        <dbReference type="Proteomes" id="UP001595526"/>
    </source>
</evidence>
<comment type="caution">
    <text evidence="2">The sequence shown here is derived from an EMBL/GenBank/DDBJ whole genome shotgun (WGS) entry which is preliminary data.</text>
</comment>
<dbReference type="PROSITE" id="PS51841">
    <property type="entry name" value="LTD"/>
    <property type="match status" value="1"/>
</dbReference>